<comment type="caution">
    <text evidence="5">The sequence shown here is derived from an EMBL/GenBank/DDBJ whole genome shotgun (WGS) entry which is preliminary data.</text>
</comment>
<evidence type="ECO:0000256" key="2">
    <source>
        <dbReference type="ARBA" id="ARBA00023125"/>
    </source>
</evidence>
<keyword evidence="3" id="KW-0804">Transcription</keyword>
<dbReference type="Pfam" id="PF12833">
    <property type="entry name" value="HTH_18"/>
    <property type="match status" value="1"/>
</dbReference>
<dbReference type="PANTHER" id="PTHR43280">
    <property type="entry name" value="ARAC-FAMILY TRANSCRIPTIONAL REGULATOR"/>
    <property type="match status" value="1"/>
</dbReference>
<dbReference type="InterPro" id="IPR009057">
    <property type="entry name" value="Homeodomain-like_sf"/>
</dbReference>
<dbReference type="SMART" id="SM00342">
    <property type="entry name" value="HTH_ARAC"/>
    <property type="match status" value="1"/>
</dbReference>
<protein>
    <submittedName>
        <fullName evidence="5">AraC family transcriptional regulator</fullName>
    </submittedName>
</protein>
<dbReference type="InterPro" id="IPR037923">
    <property type="entry name" value="HTH-like"/>
</dbReference>
<evidence type="ECO:0000256" key="3">
    <source>
        <dbReference type="ARBA" id="ARBA00023163"/>
    </source>
</evidence>
<reference evidence="5 6" key="1">
    <citation type="submission" date="2023-04" db="EMBL/GenBank/DDBJ databases">
        <title>Ectobacillus antri isolated from activated sludge.</title>
        <authorList>
            <person name="Yan P."/>
            <person name="Liu X."/>
        </authorList>
    </citation>
    <scope>NUCLEOTIDE SEQUENCE [LARGE SCALE GENOMIC DNA]</scope>
    <source>
        <strain evidence="5 6">C18H</strain>
    </source>
</reference>
<dbReference type="SUPFAM" id="SSF51215">
    <property type="entry name" value="Regulatory protein AraC"/>
    <property type="match status" value="1"/>
</dbReference>
<proteinExistence type="predicted"/>
<gene>
    <name evidence="5" type="ORF">P6P90_08170</name>
</gene>
<keyword evidence="1" id="KW-0805">Transcription regulation</keyword>
<accession>A0ABT6H582</accession>
<feature type="domain" description="HTH araC/xylS-type" evidence="4">
    <location>
        <begin position="183"/>
        <end position="281"/>
    </location>
</feature>
<dbReference type="InterPro" id="IPR018060">
    <property type="entry name" value="HTH_AraC"/>
</dbReference>
<dbReference type="RefSeq" id="WP_164464291.1">
    <property type="nucleotide sequence ID" value="NZ_JARRRY010000003.1"/>
</dbReference>
<dbReference type="Proteomes" id="UP001218246">
    <property type="component" value="Unassembled WGS sequence"/>
</dbReference>
<sequence>MKVLSMAIPPLPVFIKAGKGVFRKGRKHFRRTYTVFDCIYVQSGTLYMREADIEYEVKAGEYILLIPGFEHGGYRNCTEDTSIYWFHFVLEGLFNCQETEHLSWSDLLNREETFTEPAKFTLQIPRCGSVQNKEMAERLLEDLVNGGDSVESKLQQPVRLYQFLLFLQKEALGIPSAAEKVSEQAVAYLRMHYHEDVKMTDMARHILYNVDYITRCMQKQMGISPLQYLNEIRLSEAKKRLVVTNDKIKVIAKDVGFMDEGYFSRLFRKKEGVSPLTYRRMVRREGM</sequence>
<organism evidence="5 6">
    <name type="scientific">Ectobacillus antri</name>
    <dbReference type="NCBI Taxonomy" id="2486280"/>
    <lineage>
        <taxon>Bacteria</taxon>
        <taxon>Bacillati</taxon>
        <taxon>Bacillota</taxon>
        <taxon>Bacilli</taxon>
        <taxon>Bacillales</taxon>
        <taxon>Bacillaceae</taxon>
        <taxon>Ectobacillus</taxon>
    </lineage>
</organism>
<dbReference type="PANTHER" id="PTHR43280:SF30">
    <property type="entry name" value="MMSAB OPERON REGULATORY PROTEIN"/>
    <property type="match status" value="1"/>
</dbReference>
<evidence type="ECO:0000313" key="5">
    <source>
        <dbReference type="EMBL" id="MDG5753948.1"/>
    </source>
</evidence>
<keyword evidence="2" id="KW-0238">DNA-binding</keyword>
<keyword evidence="6" id="KW-1185">Reference proteome</keyword>
<dbReference type="Gene3D" id="1.10.10.60">
    <property type="entry name" value="Homeodomain-like"/>
    <property type="match status" value="2"/>
</dbReference>
<dbReference type="PRINTS" id="PR00032">
    <property type="entry name" value="HTHARAC"/>
</dbReference>
<dbReference type="SUPFAM" id="SSF46689">
    <property type="entry name" value="Homeodomain-like"/>
    <property type="match status" value="2"/>
</dbReference>
<evidence type="ECO:0000259" key="4">
    <source>
        <dbReference type="PROSITE" id="PS01124"/>
    </source>
</evidence>
<evidence type="ECO:0000256" key="1">
    <source>
        <dbReference type="ARBA" id="ARBA00023015"/>
    </source>
</evidence>
<name>A0ABT6H582_9BACI</name>
<dbReference type="PROSITE" id="PS01124">
    <property type="entry name" value="HTH_ARAC_FAMILY_2"/>
    <property type="match status" value="1"/>
</dbReference>
<evidence type="ECO:0000313" key="6">
    <source>
        <dbReference type="Proteomes" id="UP001218246"/>
    </source>
</evidence>
<dbReference type="InterPro" id="IPR020449">
    <property type="entry name" value="Tscrpt_reg_AraC-type_HTH"/>
</dbReference>
<dbReference type="EMBL" id="JARULN010000005">
    <property type="protein sequence ID" value="MDG5753948.1"/>
    <property type="molecule type" value="Genomic_DNA"/>
</dbReference>